<comment type="caution">
    <text evidence="1">The sequence shown here is derived from an EMBL/GenBank/DDBJ whole genome shotgun (WGS) entry which is preliminary data.</text>
</comment>
<dbReference type="EMBL" id="JACBXX010000125">
    <property type="protein sequence ID" value="NYS96619.1"/>
    <property type="molecule type" value="Genomic_DNA"/>
</dbReference>
<dbReference type="RefSeq" id="WP_179925337.1">
    <property type="nucleotide sequence ID" value="NZ_JACBXX010000125.1"/>
</dbReference>
<accession>A0A7Z0S4W2</accession>
<evidence type="ECO:0000313" key="1">
    <source>
        <dbReference type="EMBL" id="NYS96619.1"/>
    </source>
</evidence>
<name>A0A7Z0S4W2_9STRE</name>
<evidence type="ECO:0000313" key="2">
    <source>
        <dbReference type="Proteomes" id="UP000589521"/>
    </source>
</evidence>
<sequence length="58" mass="6503">MKLVKIGNDWVAPQKVMWIDQIVVDEKLKTRVCMPDNYTTTVDLALDEVAAIINGGLE</sequence>
<dbReference type="AlphaFoldDB" id="A0A7Z0S4W2"/>
<reference evidence="1 2" key="1">
    <citation type="submission" date="2020-07" db="EMBL/GenBank/DDBJ databases">
        <title>MOT database genomes.</title>
        <authorList>
            <person name="Joseph S."/>
            <person name="Aduse-Opoku J."/>
            <person name="Hashim A."/>
            <person name="Wade W."/>
            <person name="Curtis M."/>
        </authorList>
    </citation>
    <scope>NUCLEOTIDE SEQUENCE [LARGE SCALE GENOMIC DNA]</scope>
    <source>
        <strain evidence="1 2">STR</strain>
    </source>
</reference>
<dbReference type="Proteomes" id="UP000589521">
    <property type="component" value="Unassembled WGS sequence"/>
</dbReference>
<gene>
    <name evidence="1" type="ORF">HZY94_05435</name>
</gene>
<protein>
    <submittedName>
        <fullName evidence="1">Uncharacterized protein</fullName>
    </submittedName>
</protein>
<organism evidence="1 2">
    <name type="scientific">Streptococcus danieliae</name>
    <dbReference type="NCBI Taxonomy" id="747656"/>
    <lineage>
        <taxon>Bacteria</taxon>
        <taxon>Bacillati</taxon>
        <taxon>Bacillota</taxon>
        <taxon>Bacilli</taxon>
        <taxon>Lactobacillales</taxon>
        <taxon>Streptococcaceae</taxon>
        <taxon>Streptococcus</taxon>
    </lineage>
</organism>
<proteinExistence type="predicted"/>